<comment type="caution">
    <text evidence="3">The sequence shown here is derived from an EMBL/GenBank/DDBJ whole genome shotgun (WGS) entry which is preliminary data.</text>
</comment>
<dbReference type="Gene3D" id="1.10.260.40">
    <property type="entry name" value="lambda repressor-like DNA-binding domains"/>
    <property type="match status" value="1"/>
</dbReference>
<dbReference type="RefSeq" id="WP_007937994.1">
    <property type="nucleotide sequence ID" value="NZ_AKVJ01000076.1"/>
</dbReference>
<dbReference type="GO" id="GO:0003700">
    <property type="term" value="F:DNA-binding transcription factor activity"/>
    <property type="evidence" value="ECO:0007669"/>
    <property type="project" value="TreeGrafter"/>
</dbReference>
<dbReference type="PANTHER" id="PTHR46797:SF1">
    <property type="entry name" value="METHYLPHOSPHONATE SYNTHASE"/>
    <property type="match status" value="1"/>
</dbReference>
<proteinExistence type="predicted"/>
<gene>
    <name evidence="3" type="ORF">FB4_1162</name>
</gene>
<dbReference type="PATRIC" id="fig|1149862.3.peg.4181"/>
<evidence type="ECO:0000259" key="2">
    <source>
        <dbReference type="PROSITE" id="PS50943"/>
    </source>
</evidence>
<keyword evidence="4" id="KW-1185">Reference proteome</keyword>
<dbReference type="Pfam" id="PF01381">
    <property type="entry name" value="HTH_3"/>
    <property type="match status" value="1"/>
</dbReference>
<evidence type="ECO:0000256" key="1">
    <source>
        <dbReference type="ARBA" id="ARBA00023125"/>
    </source>
</evidence>
<feature type="domain" description="HTH cro/C1-type" evidence="2">
    <location>
        <begin position="16"/>
        <end position="72"/>
    </location>
</feature>
<dbReference type="AlphaFoldDB" id="I8R9L3"/>
<dbReference type="GO" id="GO:0005829">
    <property type="term" value="C:cytosol"/>
    <property type="evidence" value="ECO:0007669"/>
    <property type="project" value="TreeGrafter"/>
</dbReference>
<dbReference type="InterPro" id="IPR050807">
    <property type="entry name" value="TransReg_Diox_bact_type"/>
</dbReference>
<protein>
    <submittedName>
        <fullName evidence="3">Helix-turn-helix domain protein</fullName>
    </submittedName>
</protein>
<dbReference type="PROSITE" id="PS50943">
    <property type="entry name" value="HTH_CROC1"/>
    <property type="match status" value="1"/>
</dbReference>
<dbReference type="EMBL" id="AKVJ01000076">
    <property type="protein sequence ID" value="EIW15473.1"/>
    <property type="molecule type" value="Genomic_DNA"/>
</dbReference>
<name>I8R9L3_9FIRM</name>
<sequence length="88" mass="10268">MQDNFLDKYREIGRRIAFYRNKRGISQEALGEKINYSKSYISKIEAPKSDVPYSLDVLFAIAAGLELDPAIFLLPINEEDFEKYRMDK</sequence>
<dbReference type="OrthoDB" id="1629646at2"/>
<evidence type="ECO:0000313" key="4">
    <source>
        <dbReference type="Proteomes" id="UP000004324"/>
    </source>
</evidence>
<accession>I8R9L3</accession>
<evidence type="ECO:0000313" key="3">
    <source>
        <dbReference type="EMBL" id="EIW15473.1"/>
    </source>
</evidence>
<keyword evidence="1" id="KW-0238">DNA-binding</keyword>
<dbReference type="SMART" id="SM00530">
    <property type="entry name" value="HTH_XRE"/>
    <property type="match status" value="1"/>
</dbReference>
<organism evidence="3 4">
    <name type="scientific">Pelosinus fermentans B4</name>
    <dbReference type="NCBI Taxonomy" id="1149862"/>
    <lineage>
        <taxon>Bacteria</taxon>
        <taxon>Bacillati</taxon>
        <taxon>Bacillota</taxon>
        <taxon>Negativicutes</taxon>
        <taxon>Selenomonadales</taxon>
        <taxon>Sporomusaceae</taxon>
        <taxon>Pelosinus</taxon>
    </lineage>
</organism>
<dbReference type="SUPFAM" id="SSF47413">
    <property type="entry name" value="lambda repressor-like DNA-binding domains"/>
    <property type="match status" value="1"/>
</dbReference>
<dbReference type="InterPro" id="IPR001387">
    <property type="entry name" value="Cro/C1-type_HTH"/>
</dbReference>
<dbReference type="InterPro" id="IPR010982">
    <property type="entry name" value="Lambda_DNA-bd_dom_sf"/>
</dbReference>
<reference evidence="3 4" key="1">
    <citation type="journal article" date="2012" name="J. Bacteriol.">
        <title>Draft Genome Sequences for Two Metal-Reducing Pelosinus fermentans Strains Isolated from a Cr(VI)-Contaminated Site and for Type Strain R7.</title>
        <authorList>
            <person name="Brown S.D."/>
            <person name="Podar M."/>
            <person name="Klingeman D.M."/>
            <person name="Johnson C.M."/>
            <person name="Yang Z.K."/>
            <person name="Utturkar S.M."/>
            <person name="Land M.L."/>
            <person name="Mosher J.J."/>
            <person name="Hurt R.A.Jr."/>
            <person name="Phelps T.J."/>
            <person name="Palumbo A.V."/>
            <person name="Arkin A.P."/>
            <person name="Hazen T.C."/>
            <person name="Elias D.A."/>
        </authorList>
    </citation>
    <scope>NUCLEOTIDE SEQUENCE [LARGE SCALE GENOMIC DNA]</scope>
    <source>
        <strain evidence="3 4">B4</strain>
    </source>
</reference>
<dbReference type="Proteomes" id="UP000004324">
    <property type="component" value="Unassembled WGS sequence"/>
</dbReference>
<dbReference type="CDD" id="cd00093">
    <property type="entry name" value="HTH_XRE"/>
    <property type="match status" value="1"/>
</dbReference>
<dbReference type="GO" id="GO:0003677">
    <property type="term" value="F:DNA binding"/>
    <property type="evidence" value="ECO:0007669"/>
    <property type="project" value="UniProtKB-KW"/>
</dbReference>
<dbReference type="PANTHER" id="PTHR46797">
    <property type="entry name" value="HTH-TYPE TRANSCRIPTIONAL REGULATOR"/>
    <property type="match status" value="1"/>
</dbReference>